<comment type="caution">
    <text evidence="3">The sequence shown here is derived from an EMBL/GenBank/DDBJ whole genome shotgun (WGS) entry which is preliminary data.</text>
</comment>
<gene>
    <name evidence="3" type="ORF">H8J70_05030</name>
</gene>
<name>A0ABR6VH85_9FIRM</name>
<evidence type="ECO:0000313" key="4">
    <source>
        <dbReference type="Proteomes" id="UP000606870"/>
    </source>
</evidence>
<sequence>MRNILSACLVAGSLVTLLLSGCGQAAATADTAVNPKQEMVTLAAELRHYSRQRQPSFQLVGNGAAGLLEVTPDNPPEVAALLVHSLDGFLTESVFYTEKDGQDQLQAADTAAYLQEILAIPLAADKAVWTLDYVREQALQQEDEALGKKAGYVSMAVGNKNLDRLPKGKVPHVNSRDIETVQEAKNFLFLLNPEHFASREAYLAALRNTPYDVLVLDLEANDGTLTAADVASLKEKPQGGRRLVLCYLSVGEAATYRPYWQQEWQRQRPDWIAEANTAWPGSYRVRYWRPEWKHILYGSPDAYLDRIMASGFDGAFLDVMDGWQSFLPPE</sequence>
<dbReference type="Proteomes" id="UP000606870">
    <property type="component" value="Unassembled WGS sequence"/>
</dbReference>
<dbReference type="InterPro" id="IPR017853">
    <property type="entry name" value="GH"/>
</dbReference>
<dbReference type="InterPro" id="IPR013785">
    <property type="entry name" value="Aldolase_TIM"/>
</dbReference>
<feature type="domain" description="Glycoside-hydrolase family GH114 TIM-barrel" evidence="2">
    <location>
        <begin position="209"/>
        <end position="324"/>
    </location>
</feature>
<keyword evidence="1" id="KW-0732">Signal</keyword>
<evidence type="ECO:0000259" key="2">
    <source>
        <dbReference type="Pfam" id="PF03537"/>
    </source>
</evidence>
<protein>
    <submittedName>
        <fullName evidence="3">Endo alpha-1,4 polygalactosaminidase</fullName>
    </submittedName>
</protein>
<evidence type="ECO:0000313" key="3">
    <source>
        <dbReference type="EMBL" id="MBC3536611.1"/>
    </source>
</evidence>
<evidence type="ECO:0000256" key="1">
    <source>
        <dbReference type="SAM" id="SignalP"/>
    </source>
</evidence>
<dbReference type="Gene3D" id="3.20.20.70">
    <property type="entry name" value="Aldolase class I"/>
    <property type="match status" value="2"/>
</dbReference>
<dbReference type="Pfam" id="PF03537">
    <property type="entry name" value="Glyco_hydro_114"/>
    <property type="match status" value="1"/>
</dbReference>
<dbReference type="PROSITE" id="PS51257">
    <property type="entry name" value="PROKAR_LIPOPROTEIN"/>
    <property type="match status" value="1"/>
</dbReference>
<accession>A0ABR6VH85</accession>
<dbReference type="EMBL" id="JACOGK010000011">
    <property type="protein sequence ID" value="MBC3536611.1"/>
    <property type="molecule type" value="Genomic_DNA"/>
</dbReference>
<dbReference type="InterPro" id="IPR004352">
    <property type="entry name" value="GH114_TIM-barrel"/>
</dbReference>
<feature type="chain" id="PRO_5045484692" evidence="1">
    <location>
        <begin position="26"/>
        <end position="330"/>
    </location>
</feature>
<organism evidence="3 4">
    <name type="scientific">Megasphaera hominis</name>
    <dbReference type="NCBI Taxonomy" id="159836"/>
    <lineage>
        <taxon>Bacteria</taxon>
        <taxon>Bacillati</taxon>
        <taxon>Bacillota</taxon>
        <taxon>Negativicutes</taxon>
        <taxon>Veillonellales</taxon>
        <taxon>Veillonellaceae</taxon>
        <taxon>Megasphaera</taxon>
    </lineage>
</organism>
<dbReference type="InterPro" id="IPR016062">
    <property type="entry name" value="TM1410-rel"/>
</dbReference>
<dbReference type="PANTHER" id="PTHR35882:SF2">
    <property type="entry name" value="PELA"/>
    <property type="match status" value="1"/>
</dbReference>
<keyword evidence="4" id="KW-1185">Reference proteome</keyword>
<dbReference type="SUPFAM" id="SSF51445">
    <property type="entry name" value="(Trans)glycosidases"/>
    <property type="match status" value="1"/>
</dbReference>
<reference evidence="3 4" key="1">
    <citation type="submission" date="2020-08" db="EMBL/GenBank/DDBJ databases">
        <authorList>
            <person name="Liu C."/>
            <person name="Sun Q."/>
        </authorList>
    </citation>
    <scope>NUCLEOTIDE SEQUENCE [LARGE SCALE GENOMIC DNA]</scope>
    <source>
        <strain evidence="3 4">NSJ-59</strain>
    </source>
</reference>
<dbReference type="PANTHER" id="PTHR35882">
    <property type="entry name" value="PELA"/>
    <property type="match status" value="1"/>
</dbReference>
<dbReference type="PRINTS" id="PR01545">
    <property type="entry name" value="THEMAYE10DUF"/>
</dbReference>
<feature type="signal peptide" evidence="1">
    <location>
        <begin position="1"/>
        <end position="25"/>
    </location>
</feature>
<dbReference type="RefSeq" id="WP_186502767.1">
    <property type="nucleotide sequence ID" value="NZ_JACOGK010000011.1"/>
</dbReference>
<proteinExistence type="predicted"/>